<feature type="compositionally biased region" description="Low complexity" evidence="2">
    <location>
        <begin position="373"/>
        <end position="391"/>
    </location>
</feature>
<dbReference type="EMBL" id="PUHQ01000095">
    <property type="protein sequence ID" value="KAG0656554.1"/>
    <property type="molecule type" value="Genomic_DNA"/>
</dbReference>
<sequence length="716" mass="77043">MSAASGRGRRDSDDPPTTQTRESADSTLDGSLAQFDPLAGYAEPQNTPRTTPSSKQAERPHRPDATSSTLFGVKSDSQIGRHSKVSSEVMQRSNSSEAMPAQGVRVARRESWHAGQTTSSPEEAEMLRSSTSGSTARLRRRSTSAQTKYKATALQPPKLPELRESDDEFRNHVEMEKTSSLHHLPLVLVAIPSLGAILHGRAENWSDAIVLALVVFYLYNLIKIPWEMYYASYARTVLPSALSAAGAEQAEAQDDPTLRAIRLTSAAQLKRAELFSLSLTFLVPALGAALLYFARGLLSDPDRYINRFLIGLFALASSIKPISHAVRLLKQNSLYHQEIVHYPSSEIAQLKKRLAQLETTSSPQHATKSEAQSAESPTVAAPPATASVTPEQLDTLSRSFRRHTLAAAHFQTTTSTRLDDLANTISQLVEVIEAQEGEIVRLQQQQHHEAEALERVTAPVLHRQSSSHYAAGGTLKGVVRHLLLYLAYPPRQRRRSERRRGLLHRLVSAAAFVPVTAPKKAIGWAFEKSARGAVHLLGWEDGDEFDYQQAADEDEDEDDSGAYDGCRRTIIGTKTQWPRGLPAPPLTSASSPASKALPGSFVSVSERQSVRKVGPVEQTFTSTPGGDDDEDDDVGTAAETSVPRRTGLGASGRASSTLAARSPTGEPNTARGVPVRASGGGGLSYSNRRSTAGAGAGAAVSSPAVAGAGIRLVSAH</sequence>
<keyword evidence="1" id="KW-0175">Coiled coil</keyword>
<keyword evidence="3" id="KW-0812">Transmembrane</keyword>
<feature type="region of interest" description="Disordered" evidence="2">
    <location>
        <begin position="1"/>
        <end position="153"/>
    </location>
</feature>
<evidence type="ECO:0000313" key="4">
    <source>
        <dbReference type="EMBL" id="KAG0656554.1"/>
    </source>
</evidence>
<feature type="region of interest" description="Disordered" evidence="2">
    <location>
        <begin position="574"/>
        <end position="708"/>
    </location>
</feature>
<feature type="coiled-coil region" evidence="1">
    <location>
        <begin position="418"/>
        <end position="445"/>
    </location>
</feature>
<dbReference type="OrthoDB" id="10263751at2759"/>
<feature type="compositionally biased region" description="Polar residues" evidence="2">
    <location>
        <begin position="44"/>
        <end position="55"/>
    </location>
</feature>
<feature type="compositionally biased region" description="Low complexity" evidence="2">
    <location>
        <begin position="586"/>
        <end position="600"/>
    </location>
</feature>
<accession>A0A9P7B3J1</accession>
<organism evidence="4 5">
    <name type="scientific">Rhodotorula mucilaginosa</name>
    <name type="common">Yeast</name>
    <name type="synonym">Rhodotorula rubra</name>
    <dbReference type="NCBI Taxonomy" id="5537"/>
    <lineage>
        <taxon>Eukaryota</taxon>
        <taxon>Fungi</taxon>
        <taxon>Dikarya</taxon>
        <taxon>Basidiomycota</taxon>
        <taxon>Pucciniomycotina</taxon>
        <taxon>Microbotryomycetes</taxon>
        <taxon>Sporidiobolales</taxon>
        <taxon>Sporidiobolaceae</taxon>
        <taxon>Rhodotorula</taxon>
    </lineage>
</organism>
<dbReference type="PANTHER" id="PTHR42032">
    <property type="entry name" value="YALI0E30679P"/>
    <property type="match status" value="1"/>
</dbReference>
<feature type="transmembrane region" description="Helical" evidence="3">
    <location>
        <begin position="274"/>
        <end position="298"/>
    </location>
</feature>
<keyword evidence="5" id="KW-1185">Reference proteome</keyword>
<feature type="compositionally biased region" description="Polar residues" evidence="2">
    <location>
        <begin position="65"/>
        <end position="97"/>
    </location>
</feature>
<keyword evidence="3" id="KW-0472">Membrane</keyword>
<protein>
    <submittedName>
        <fullName evidence="4">Uncharacterized protein</fullName>
    </submittedName>
</protein>
<dbReference type="AlphaFoldDB" id="A0A9P7B3J1"/>
<keyword evidence="3" id="KW-1133">Transmembrane helix</keyword>
<dbReference type="PANTHER" id="PTHR42032:SF1">
    <property type="entry name" value="YALI0E30679P"/>
    <property type="match status" value="1"/>
</dbReference>
<dbReference type="Proteomes" id="UP000777482">
    <property type="component" value="Unassembled WGS sequence"/>
</dbReference>
<evidence type="ECO:0000256" key="3">
    <source>
        <dbReference type="SAM" id="Phobius"/>
    </source>
</evidence>
<name>A0A9P7B3J1_RHOMI</name>
<feature type="region of interest" description="Disordered" evidence="2">
    <location>
        <begin position="358"/>
        <end position="391"/>
    </location>
</feature>
<feature type="transmembrane region" description="Helical" evidence="3">
    <location>
        <begin position="205"/>
        <end position="222"/>
    </location>
</feature>
<evidence type="ECO:0000313" key="5">
    <source>
        <dbReference type="Proteomes" id="UP000777482"/>
    </source>
</evidence>
<evidence type="ECO:0000256" key="1">
    <source>
        <dbReference type="SAM" id="Coils"/>
    </source>
</evidence>
<feature type="compositionally biased region" description="Polar residues" evidence="2">
    <location>
        <begin position="358"/>
        <end position="372"/>
    </location>
</feature>
<feature type="transmembrane region" description="Helical" evidence="3">
    <location>
        <begin position="180"/>
        <end position="199"/>
    </location>
</feature>
<feature type="compositionally biased region" description="Low complexity" evidence="2">
    <location>
        <begin position="697"/>
        <end position="708"/>
    </location>
</feature>
<gene>
    <name evidence="4" type="ORF">C6P46_007043</name>
</gene>
<feature type="compositionally biased region" description="Polar residues" evidence="2">
    <location>
        <begin position="15"/>
        <end position="29"/>
    </location>
</feature>
<proteinExistence type="predicted"/>
<comment type="caution">
    <text evidence="4">The sequence shown here is derived from an EMBL/GenBank/DDBJ whole genome shotgun (WGS) entry which is preliminary data.</text>
</comment>
<reference evidence="4 5" key="1">
    <citation type="submission" date="2020-11" db="EMBL/GenBank/DDBJ databases">
        <title>Kefir isolates.</title>
        <authorList>
            <person name="Marcisauskas S."/>
            <person name="Kim Y."/>
            <person name="Blasche S."/>
        </authorList>
    </citation>
    <scope>NUCLEOTIDE SEQUENCE [LARGE SCALE GENOMIC DNA]</scope>
    <source>
        <strain evidence="4 5">KR</strain>
    </source>
</reference>
<evidence type="ECO:0000256" key="2">
    <source>
        <dbReference type="SAM" id="MobiDB-lite"/>
    </source>
</evidence>
<feature type="compositionally biased region" description="Low complexity" evidence="2">
    <location>
        <begin position="127"/>
        <end position="136"/>
    </location>
</feature>